<keyword evidence="1" id="KW-0472">Membrane</keyword>
<dbReference type="RefSeq" id="WP_176372190.1">
    <property type="nucleotide sequence ID" value="NZ_FUKM01000032.1"/>
</dbReference>
<proteinExistence type="predicted"/>
<protein>
    <submittedName>
        <fullName evidence="2">Uncharacterized protein</fullName>
    </submittedName>
</protein>
<evidence type="ECO:0000313" key="3">
    <source>
        <dbReference type="Proteomes" id="UP000196331"/>
    </source>
</evidence>
<comment type="caution">
    <text evidence="2">The sequence shown here is derived from an EMBL/GenBank/DDBJ whole genome shotgun (WGS) entry which is preliminary data.</text>
</comment>
<sequence>MQKPYQAPVAQRFISWLGCILVSALLEPLNLLLFGVLPRRFASDHLASIFLSILPLCA</sequence>
<name>A0A1R4HXK5_9GAMM</name>
<evidence type="ECO:0000313" key="2">
    <source>
        <dbReference type="EMBL" id="SJN12285.1"/>
    </source>
</evidence>
<accession>A0A1R4HXK5</accession>
<reference evidence="2 3" key="1">
    <citation type="submission" date="2017-02" db="EMBL/GenBank/DDBJ databases">
        <authorList>
            <person name="Dridi B."/>
        </authorList>
    </citation>
    <scope>NUCLEOTIDE SEQUENCE [LARGE SCALE GENOMIC DNA]</scope>
    <source>
        <strain evidence="2 3">JB380</strain>
    </source>
</reference>
<dbReference type="AlphaFoldDB" id="A0A1R4HXK5"/>
<keyword evidence="1" id="KW-0812">Transmembrane</keyword>
<keyword evidence="1" id="KW-1133">Transmembrane helix</keyword>
<organism evidence="2 3">
    <name type="scientific">Halomonas citrativorans</name>
    <dbReference type="NCBI Taxonomy" id="2742612"/>
    <lineage>
        <taxon>Bacteria</taxon>
        <taxon>Pseudomonadati</taxon>
        <taxon>Pseudomonadota</taxon>
        <taxon>Gammaproteobacteria</taxon>
        <taxon>Oceanospirillales</taxon>
        <taxon>Halomonadaceae</taxon>
        <taxon>Halomonas</taxon>
    </lineage>
</organism>
<evidence type="ECO:0000256" key="1">
    <source>
        <dbReference type="SAM" id="Phobius"/>
    </source>
</evidence>
<dbReference type="EMBL" id="FUKM01000032">
    <property type="protein sequence ID" value="SJN12285.1"/>
    <property type="molecule type" value="Genomic_DNA"/>
</dbReference>
<feature type="transmembrane region" description="Helical" evidence="1">
    <location>
        <begin position="13"/>
        <end position="37"/>
    </location>
</feature>
<gene>
    <name evidence="2" type="ORF">CZ787_07735</name>
</gene>
<dbReference type="Proteomes" id="UP000196331">
    <property type="component" value="Unassembled WGS sequence"/>
</dbReference>